<keyword evidence="1" id="KW-1133">Transmembrane helix</keyword>
<organism evidence="2 3">
    <name type="scientific">Lacipirellula limnantheis</name>
    <dbReference type="NCBI Taxonomy" id="2528024"/>
    <lineage>
        <taxon>Bacteria</taxon>
        <taxon>Pseudomonadati</taxon>
        <taxon>Planctomycetota</taxon>
        <taxon>Planctomycetia</taxon>
        <taxon>Pirellulales</taxon>
        <taxon>Lacipirellulaceae</taxon>
        <taxon>Lacipirellula</taxon>
    </lineage>
</organism>
<keyword evidence="1" id="KW-0812">Transmembrane</keyword>
<evidence type="ECO:0000313" key="3">
    <source>
        <dbReference type="Proteomes" id="UP000317909"/>
    </source>
</evidence>
<feature type="transmembrane region" description="Helical" evidence="1">
    <location>
        <begin position="6"/>
        <end position="39"/>
    </location>
</feature>
<evidence type="ECO:0000313" key="2">
    <source>
        <dbReference type="EMBL" id="QDT72457.1"/>
    </source>
</evidence>
<protein>
    <submittedName>
        <fullName evidence="2">Uncharacterized protein</fullName>
    </submittedName>
</protein>
<keyword evidence="3" id="KW-1185">Reference proteome</keyword>
<accession>A0A517TVR4</accession>
<dbReference type="AlphaFoldDB" id="A0A517TVR4"/>
<dbReference type="Proteomes" id="UP000317909">
    <property type="component" value="Chromosome"/>
</dbReference>
<keyword evidence="1" id="KW-0472">Membrane</keyword>
<dbReference type="KEGG" id="llh:I41_16350"/>
<dbReference type="EMBL" id="CP036339">
    <property type="protein sequence ID" value="QDT72457.1"/>
    <property type="molecule type" value="Genomic_DNA"/>
</dbReference>
<gene>
    <name evidence="2" type="ORF">I41_16350</name>
</gene>
<evidence type="ECO:0000256" key="1">
    <source>
        <dbReference type="SAM" id="Phobius"/>
    </source>
</evidence>
<reference evidence="2 3" key="1">
    <citation type="submission" date="2019-02" db="EMBL/GenBank/DDBJ databases">
        <title>Deep-cultivation of Planctomycetes and their phenomic and genomic characterization uncovers novel biology.</title>
        <authorList>
            <person name="Wiegand S."/>
            <person name="Jogler M."/>
            <person name="Boedeker C."/>
            <person name="Pinto D."/>
            <person name="Vollmers J."/>
            <person name="Rivas-Marin E."/>
            <person name="Kohn T."/>
            <person name="Peeters S.H."/>
            <person name="Heuer A."/>
            <person name="Rast P."/>
            <person name="Oberbeckmann S."/>
            <person name="Bunk B."/>
            <person name="Jeske O."/>
            <person name="Meyerdierks A."/>
            <person name="Storesund J.E."/>
            <person name="Kallscheuer N."/>
            <person name="Luecker S."/>
            <person name="Lage O.M."/>
            <person name="Pohl T."/>
            <person name="Merkel B.J."/>
            <person name="Hornburger P."/>
            <person name="Mueller R.-W."/>
            <person name="Bruemmer F."/>
            <person name="Labrenz M."/>
            <person name="Spormann A.M."/>
            <person name="Op den Camp H."/>
            <person name="Overmann J."/>
            <person name="Amann R."/>
            <person name="Jetten M.S.M."/>
            <person name="Mascher T."/>
            <person name="Medema M.H."/>
            <person name="Devos D.P."/>
            <person name="Kaster A.-K."/>
            <person name="Ovreas L."/>
            <person name="Rohde M."/>
            <person name="Galperin M.Y."/>
            <person name="Jogler C."/>
        </authorList>
    </citation>
    <scope>NUCLEOTIDE SEQUENCE [LARGE SCALE GENOMIC DNA]</scope>
    <source>
        <strain evidence="2 3">I41</strain>
    </source>
</reference>
<sequence>MHSFPYWLLTAMALGALLGSFIHPSWIEILIVWAVLTAACSFWRRMNNRRALATRHA</sequence>
<proteinExistence type="predicted"/>
<name>A0A517TVR4_9BACT</name>